<dbReference type="PANTHER" id="PTHR43333">
    <property type="entry name" value="2-HACID_DH_C DOMAIN-CONTAINING PROTEIN"/>
    <property type="match status" value="1"/>
</dbReference>
<keyword evidence="5" id="KW-1185">Reference proteome</keyword>
<organism evidence="4 5">
    <name type="scientific">Achromobacter mucicolens</name>
    <dbReference type="NCBI Taxonomy" id="1389922"/>
    <lineage>
        <taxon>Bacteria</taxon>
        <taxon>Pseudomonadati</taxon>
        <taxon>Pseudomonadota</taxon>
        <taxon>Betaproteobacteria</taxon>
        <taxon>Burkholderiales</taxon>
        <taxon>Alcaligenaceae</taxon>
        <taxon>Achromobacter</taxon>
    </lineage>
</organism>
<gene>
    <name evidence="4" type="ORF">LMG3415_00557</name>
</gene>
<dbReference type="EC" id="1.17.1.9" evidence="4"/>
<dbReference type="Pfam" id="PF02826">
    <property type="entry name" value="2-Hacid_dh_C"/>
    <property type="match status" value="1"/>
</dbReference>
<dbReference type="EMBL" id="CADIKR010000001">
    <property type="protein sequence ID" value="CAB3824006.1"/>
    <property type="molecule type" value="Genomic_DNA"/>
</dbReference>
<dbReference type="PANTHER" id="PTHR43333:SF1">
    <property type="entry name" value="D-ISOMER SPECIFIC 2-HYDROXYACID DEHYDROGENASE NAD-BINDING DOMAIN-CONTAINING PROTEIN"/>
    <property type="match status" value="1"/>
</dbReference>
<evidence type="ECO:0000313" key="4">
    <source>
        <dbReference type="EMBL" id="CAB3824006.1"/>
    </source>
</evidence>
<dbReference type="InterPro" id="IPR006140">
    <property type="entry name" value="D-isomer_DH_NAD-bd"/>
</dbReference>
<name>A0ABM8L7I9_9BURK</name>
<keyword evidence="1 4" id="KW-0560">Oxidoreductase</keyword>
<comment type="caution">
    <text evidence="4">The sequence shown here is derived from an EMBL/GenBank/DDBJ whole genome shotgun (WGS) entry which is preliminary data.</text>
</comment>
<reference evidence="4 5" key="1">
    <citation type="submission" date="2020-04" db="EMBL/GenBank/DDBJ databases">
        <authorList>
            <person name="De Canck E."/>
        </authorList>
    </citation>
    <scope>NUCLEOTIDE SEQUENCE [LARGE SCALE GENOMIC DNA]</scope>
    <source>
        <strain evidence="4 5">LMG 3415</strain>
    </source>
</reference>
<dbReference type="GO" id="GO:0008863">
    <property type="term" value="F:formate dehydrogenase (NAD+) activity"/>
    <property type="evidence" value="ECO:0007669"/>
    <property type="project" value="UniProtKB-EC"/>
</dbReference>
<dbReference type="CDD" id="cd05300">
    <property type="entry name" value="2-Hacid_dh_1"/>
    <property type="match status" value="1"/>
</dbReference>
<evidence type="ECO:0000256" key="1">
    <source>
        <dbReference type="ARBA" id="ARBA00023002"/>
    </source>
</evidence>
<dbReference type="RefSeq" id="WP_180097520.1">
    <property type="nucleotide sequence ID" value="NZ_CADIKR010000001.1"/>
</dbReference>
<keyword evidence="2" id="KW-0520">NAD</keyword>
<proteinExistence type="predicted"/>
<evidence type="ECO:0000313" key="5">
    <source>
        <dbReference type="Proteomes" id="UP000507140"/>
    </source>
</evidence>
<dbReference type="SUPFAM" id="SSF52283">
    <property type="entry name" value="Formate/glycerate dehydrogenase catalytic domain-like"/>
    <property type="match status" value="1"/>
</dbReference>
<dbReference type="Gene3D" id="3.40.50.720">
    <property type="entry name" value="NAD(P)-binding Rossmann-like Domain"/>
    <property type="match status" value="2"/>
</dbReference>
<evidence type="ECO:0000259" key="3">
    <source>
        <dbReference type="Pfam" id="PF02826"/>
    </source>
</evidence>
<dbReference type="InterPro" id="IPR036291">
    <property type="entry name" value="NAD(P)-bd_dom_sf"/>
</dbReference>
<dbReference type="SUPFAM" id="SSF51735">
    <property type="entry name" value="NAD(P)-binding Rossmann-fold domains"/>
    <property type="match status" value="1"/>
</dbReference>
<evidence type="ECO:0000256" key="2">
    <source>
        <dbReference type="ARBA" id="ARBA00023027"/>
    </source>
</evidence>
<accession>A0ABM8L7I9</accession>
<sequence length="324" mass="35058">MSTLQPLRILMSASTRERIGDAISQALDGRPFEAVIAAQAHGNEPADVDVAFISRDVTGLSTKHCVLEPLEAFYVTLRRSPKLAWVHVHSAGADRPIFGELKARGVRVTTSSGANAQVVAQTALAAILSLAREFPRLFDAQRARTWTPLIGGLLPRDLAGQTAVIVGWGPIGQTLARYLRVLGLNVIAVRSAATPSADGVETYAFEDLARIAGRADWLVLACPLSDRTRGLVDARVLAAMAPHARLVNVARGEIVAEADLIDALRAKMLAGAYLDVFEHEPLDAESPLWTLPNAFVTPHSAGHSDGNEARVDRIFLDYLRQWRQ</sequence>
<protein>
    <submittedName>
        <fullName evidence="4">Formate dehydrogenase, mitochondrial</fullName>
        <ecNumber evidence="4">1.17.1.9</ecNumber>
    </submittedName>
</protein>
<dbReference type="Proteomes" id="UP000507140">
    <property type="component" value="Unassembled WGS sequence"/>
</dbReference>
<feature type="domain" description="D-isomer specific 2-hydroxyacid dehydrogenase NAD-binding" evidence="3">
    <location>
        <begin position="124"/>
        <end position="301"/>
    </location>
</feature>